<keyword evidence="2" id="KW-1185">Reference proteome</keyword>
<dbReference type="RefSeq" id="WP_146292535.1">
    <property type="nucleotide sequence ID" value="NZ_SELH01000018.1"/>
</dbReference>
<sequence length="315" mass="36581">MTVKERLIKFINYKNISIRSFESSIGVSHSYVSNIRVSIQPDKLISISKQYPDLNTSWLMTGEGEMLKIKNENIDNKLTINDRLEKYLDYKNIPPEEFRSLMDLSDNNIDALESKFPDFNINWLFTGRGEMLNKGDNSQSKKEFNYNNISNVEHFKNKNGNKIMITDDGRYYITVPLVEFSVYAGKINEYQEAIMSKSFEKEETFPADHFPKGNYLAFKVSGYSMDDGKLEDTPDGALVLGRELNKSHWKDGFYESTYGWIIISTKGMMFKDIVGFDKEECTITLHSRNQSPEFSDFTLKLDEVFQIFKVVKRTF</sequence>
<dbReference type="Proteomes" id="UP000319499">
    <property type="component" value="Unassembled WGS sequence"/>
</dbReference>
<organism evidence="1 2">
    <name type="scientific">Apibacter muscae</name>
    <dbReference type="NCBI Taxonomy" id="2509004"/>
    <lineage>
        <taxon>Bacteria</taxon>
        <taxon>Pseudomonadati</taxon>
        <taxon>Bacteroidota</taxon>
        <taxon>Flavobacteriia</taxon>
        <taxon>Flavobacteriales</taxon>
        <taxon>Weeksellaceae</taxon>
        <taxon>Apibacter</taxon>
    </lineage>
</organism>
<dbReference type="AlphaFoldDB" id="A0A563DEV5"/>
<dbReference type="CDD" id="cd00093">
    <property type="entry name" value="HTH_XRE"/>
    <property type="match status" value="1"/>
</dbReference>
<proteinExistence type="predicted"/>
<reference evidence="1 2" key="1">
    <citation type="submission" date="2019-02" db="EMBL/GenBank/DDBJ databases">
        <title>Apibacter muscae sp. nov.: a novel member of the house fly microbiota.</title>
        <authorList>
            <person name="Park R."/>
        </authorList>
    </citation>
    <scope>NUCLEOTIDE SEQUENCE [LARGE SCALE GENOMIC DNA]</scope>
    <source>
        <strain evidence="1 2">AL1</strain>
    </source>
</reference>
<evidence type="ECO:0000313" key="2">
    <source>
        <dbReference type="Proteomes" id="UP000319499"/>
    </source>
</evidence>
<dbReference type="OrthoDB" id="3831186at2"/>
<dbReference type="Gene3D" id="2.10.109.10">
    <property type="entry name" value="Umud Fragment, subunit A"/>
    <property type="match status" value="1"/>
</dbReference>
<accession>A0A563DEV5</accession>
<protein>
    <submittedName>
        <fullName evidence="1">XRE family transcriptional regulator</fullName>
    </submittedName>
</protein>
<gene>
    <name evidence="1" type="ORF">ETU09_05935</name>
</gene>
<comment type="caution">
    <text evidence="1">The sequence shown here is derived from an EMBL/GenBank/DDBJ whole genome shotgun (WGS) entry which is preliminary data.</text>
</comment>
<dbReference type="EMBL" id="SELH01000018">
    <property type="protein sequence ID" value="TWP28463.1"/>
    <property type="molecule type" value="Genomic_DNA"/>
</dbReference>
<name>A0A563DEV5_9FLAO</name>
<dbReference type="InterPro" id="IPR001387">
    <property type="entry name" value="Cro/C1-type_HTH"/>
</dbReference>
<evidence type="ECO:0000313" key="1">
    <source>
        <dbReference type="EMBL" id="TWP28463.1"/>
    </source>
</evidence>